<protein>
    <recommendedName>
        <fullName evidence="4">Complex I-B17</fullName>
    </recommendedName>
</protein>
<keyword evidence="1" id="KW-0472">Membrane</keyword>
<sequence length="167" mass="19306">MANKFPSSDTGGVKAFPIQGPWKDERMRLAGMTDADRAFRRQWLKDQILAESEPAVVPGYYEARYNPIRRFYRWPLDTLFKPLVPMLGYEKAAKYRWYTGKIGLVLGGVLLTYYYFKYNTNDWTRKGGWRVLHSIENVVPGDSRYPMVSERKVGADYASGNFKSSPI</sequence>
<name>A0AAW0TQR1_SCYPA</name>
<dbReference type="PANTHER" id="PTHR21106">
    <property type="entry name" value="NADH DEHYDROGENASE [UBIQUINONE] 1 BETA SUBCOMPLEX SUBUNIT 6"/>
    <property type="match status" value="1"/>
</dbReference>
<organism evidence="2 3">
    <name type="scientific">Scylla paramamosain</name>
    <name type="common">Mud crab</name>
    <dbReference type="NCBI Taxonomy" id="85552"/>
    <lineage>
        <taxon>Eukaryota</taxon>
        <taxon>Metazoa</taxon>
        <taxon>Ecdysozoa</taxon>
        <taxon>Arthropoda</taxon>
        <taxon>Crustacea</taxon>
        <taxon>Multicrustacea</taxon>
        <taxon>Malacostraca</taxon>
        <taxon>Eumalacostraca</taxon>
        <taxon>Eucarida</taxon>
        <taxon>Decapoda</taxon>
        <taxon>Pleocyemata</taxon>
        <taxon>Brachyura</taxon>
        <taxon>Eubrachyura</taxon>
        <taxon>Portunoidea</taxon>
        <taxon>Portunidae</taxon>
        <taxon>Portuninae</taxon>
        <taxon>Scylla</taxon>
    </lineage>
</organism>
<dbReference type="Proteomes" id="UP001487740">
    <property type="component" value="Unassembled WGS sequence"/>
</dbReference>
<keyword evidence="3" id="KW-1185">Reference proteome</keyword>
<reference evidence="2 3" key="1">
    <citation type="submission" date="2023-03" db="EMBL/GenBank/DDBJ databases">
        <title>High-quality genome of Scylla paramamosain provides insights in environmental adaptation.</title>
        <authorList>
            <person name="Zhang L."/>
        </authorList>
    </citation>
    <scope>NUCLEOTIDE SEQUENCE [LARGE SCALE GENOMIC DNA]</scope>
    <source>
        <strain evidence="2">LZ_2023a</strain>
        <tissue evidence="2">Muscle</tissue>
    </source>
</reference>
<dbReference type="PANTHER" id="PTHR21106:SF2">
    <property type="entry name" value="NADH DEHYDROGENASE [UBIQUINONE] 1 BETA SUBCOMPLEX SUBUNIT 6"/>
    <property type="match status" value="1"/>
</dbReference>
<dbReference type="GO" id="GO:0005739">
    <property type="term" value="C:mitochondrion"/>
    <property type="evidence" value="ECO:0007669"/>
    <property type="project" value="GOC"/>
</dbReference>
<dbReference type="GO" id="GO:0006120">
    <property type="term" value="P:mitochondrial electron transport, NADH to ubiquinone"/>
    <property type="evidence" value="ECO:0007669"/>
    <property type="project" value="InterPro"/>
</dbReference>
<dbReference type="InterPro" id="IPR019174">
    <property type="entry name" value="NADH_DH_b-subcmplx_su6"/>
</dbReference>
<evidence type="ECO:0000256" key="1">
    <source>
        <dbReference type="SAM" id="Phobius"/>
    </source>
</evidence>
<dbReference type="EMBL" id="JARAKH010000028">
    <property type="protein sequence ID" value="KAK8388697.1"/>
    <property type="molecule type" value="Genomic_DNA"/>
</dbReference>
<keyword evidence="1" id="KW-0812">Transmembrane</keyword>
<proteinExistence type="predicted"/>
<comment type="caution">
    <text evidence="2">The sequence shown here is derived from an EMBL/GenBank/DDBJ whole genome shotgun (WGS) entry which is preliminary data.</text>
</comment>
<gene>
    <name evidence="2" type="ORF">O3P69_020593</name>
</gene>
<evidence type="ECO:0000313" key="3">
    <source>
        <dbReference type="Proteomes" id="UP001487740"/>
    </source>
</evidence>
<dbReference type="Pfam" id="PF09782">
    <property type="entry name" value="NDUF_B6"/>
    <property type="match status" value="1"/>
</dbReference>
<evidence type="ECO:0008006" key="4">
    <source>
        <dbReference type="Google" id="ProtNLM"/>
    </source>
</evidence>
<feature type="transmembrane region" description="Helical" evidence="1">
    <location>
        <begin position="95"/>
        <end position="116"/>
    </location>
</feature>
<evidence type="ECO:0000313" key="2">
    <source>
        <dbReference type="EMBL" id="KAK8388697.1"/>
    </source>
</evidence>
<keyword evidence="1" id="KW-1133">Transmembrane helix</keyword>
<dbReference type="AlphaFoldDB" id="A0AAW0TQR1"/>
<accession>A0AAW0TQR1</accession>